<keyword evidence="1" id="KW-0175">Coiled coil</keyword>
<accession>A0A6J8EV51</accession>
<organism evidence="2 3">
    <name type="scientific">Mytilus coruscus</name>
    <name type="common">Sea mussel</name>
    <dbReference type="NCBI Taxonomy" id="42192"/>
    <lineage>
        <taxon>Eukaryota</taxon>
        <taxon>Metazoa</taxon>
        <taxon>Spiralia</taxon>
        <taxon>Lophotrochozoa</taxon>
        <taxon>Mollusca</taxon>
        <taxon>Bivalvia</taxon>
        <taxon>Autobranchia</taxon>
        <taxon>Pteriomorphia</taxon>
        <taxon>Mytilida</taxon>
        <taxon>Mytiloidea</taxon>
        <taxon>Mytilidae</taxon>
        <taxon>Mytilinae</taxon>
        <taxon>Mytilus</taxon>
    </lineage>
</organism>
<protein>
    <submittedName>
        <fullName evidence="2">Uncharacterized protein</fullName>
    </submittedName>
</protein>
<gene>
    <name evidence="2" type="ORF">MCOR_55078</name>
</gene>
<name>A0A6J8EV51_MYTCO</name>
<reference evidence="2 3" key="1">
    <citation type="submission" date="2020-06" db="EMBL/GenBank/DDBJ databases">
        <authorList>
            <person name="Li R."/>
            <person name="Bekaert M."/>
        </authorList>
    </citation>
    <scope>NUCLEOTIDE SEQUENCE [LARGE SCALE GENOMIC DNA]</scope>
    <source>
        <strain evidence="3">wild</strain>
    </source>
</reference>
<keyword evidence="3" id="KW-1185">Reference proteome</keyword>
<dbReference type="EMBL" id="CACVKT020009705">
    <property type="protein sequence ID" value="CAC5423071.1"/>
    <property type="molecule type" value="Genomic_DNA"/>
</dbReference>
<sequence>MRQRKGSFSEESFAIVSDRISVSHSDSVKLILEKTYSISDFEEATRDAERLLSELKQTLETLKDSRIDRRPKQFGMCKEELNNRVKQFVYDAKFLVSNATQTKEKLAENLNTCMHTLAKVFLHAQATMIMMVAVHQAQQLGFEVIKVTNSFKSTVNAAQAACGKPLSDPHMRYLMRQATSLATLLSSLLKHLKTLEQIRFIMSVCLFEIL</sequence>
<dbReference type="Proteomes" id="UP000507470">
    <property type="component" value="Unassembled WGS sequence"/>
</dbReference>
<proteinExistence type="predicted"/>
<evidence type="ECO:0000313" key="3">
    <source>
        <dbReference type="Proteomes" id="UP000507470"/>
    </source>
</evidence>
<feature type="coiled-coil region" evidence="1">
    <location>
        <begin position="38"/>
        <end position="65"/>
    </location>
</feature>
<dbReference type="OrthoDB" id="6154435at2759"/>
<evidence type="ECO:0000256" key="1">
    <source>
        <dbReference type="SAM" id="Coils"/>
    </source>
</evidence>
<dbReference type="AlphaFoldDB" id="A0A6J8EV51"/>
<dbReference type="Gene3D" id="1.20.1420.10">
    <property type="entry name" value="Talin, central domain"/>
    <property type="match status" value="1"/>
</dbReference>
<evidence type="ECO:0000313" key="2">
    <source>
        <dbReference type="EMBL" id="CAC5423071.1"/>
    </source>
</evidence>